<dbReference type="AlphaFoldDB" id="A0A0A8XVT0"/>
<name>A0A0A8XVT0_ARUDO</name>
<organism evidence="1">
    <name type="scientific">Arundo donax</name>
    <name type="common">Giant reed</name>
    <name type="synonym">Donax arundinaceus</name>
    <dbReference type="NCBI Taxonomy" id="35708"/>
    <lineage>
        <taxon>Eukaryota</taxon>
        <taxon>Viridiplantae</taxon>
        <taxon>Streptophyta</taxon>
        <taxon>Embryophyta</taxon>
        <taxon>Tracheophyta</taxon>
        <taxon>Spermatophyta</taxon>
        <taxon>Magnoliopsida</taxon>
        <taxon>Liliopsida</taxon>
        <taxon>Poales</taxon>
        <taxon>Poaceae</taxon>
        <taxon>PACMAD clade</taxon>
        <taxon>Arundinoideae</taxon>
        <taxon>Arundineae</taxon>
        <taxon>Arundo</taxon>
    </lineage>
</organism>
<accession>A0A0A8XVT0</accession>
<reference evidence="1" key="2">
    <citation type="journal article" date="2015" name="Data Brief">
        <title>Shoot transcriptome of the giant reed, Arundo donax.</title>
        <authorList>
            <person name="Barrero R.A."/>
            <person name="Guerrero F.D."/>
            <person name="Moolhuijzen P."/>
            <person name="Goolsby J.A."/>
            <person name="Tidwell J."/>
            <person name="Bellgard S.E."/>
            <person name="Bellgard M.I."/>
        </authorList>
    </citation>
    <scope>NUCLEOTIDE SEQUENCE</scope>
    <source>
        <tissue evidence="1">Shoot tissue taken approximately 20 cm above the soil surface</tissue>
    </source>
</reference>
<evidence type="ECO:0000313" key="1">
    <source>
        <dbReference type="EMBL" id="JAD17976.1"/>
    </source>
</evidence>
<protein>
    <submittedName>
        <fullName evidence="1">Uncharacterized protein</fullName>
    </submittedName>
</protein>
<proteinExistence type="predicted"/>
<dbReference type="EMBL" id="GBRH01279919">
    <property type="protein sequence ID" value="JAD17976.1"/>
    <property type="molecule type" value="Transcribed_RNA"/>
</dbReference>
<sequence>MNFQRVLKADKEMTSLSSLFRCLANELLRKFSFPFLSFSGIIR</sequence>
<reference evidence="1" key="1">
    <citation type="submission" date="2014-09" db="EMBL/GenBank/DDBJ databases">
        <authorList>
            <person name="Magalhaes I.L.F."/>
            <person name="Oliveira U."/>
            <person name="Santos F.R."/>
            <person name="Vidigal T.H.D.A."/>
            <person name="Brescovit A.D."/>
            <person name="Santos A.J."/>
        </authorList>
    </citation>
    <scope>NUCLEOTIDE SEQUENCE</scope>
    <source>
        <tissue evidence="1">Shoot tissue taken approximately 20 cm above the soil surface</tissue>
    </source>
</reference>